<accession>A0ABY5DW51</accession>
<dbReference type="SUPFAM" id="SSF56349">
    <property type="entry name" value="DNA breaking-rejoining enzymes"/>
    <property type="match status" value="1"/>
</dbReference>
<dbReference type="InterPro" id="IPR013762">
    <property type="entry name" value="Integrase-like_cat_sf"/>
</dbReference>
<evidence type="ECO:0000256" key="1">
    <source>
        <dbReference type="ARBA" id="ARBA00023172"/>
    </source>
</evidence>
<keyword evidence="3" id="KW-1185">Reference proteome</keyword>
<protein>
    <recommendedName>
        <fullName evidence="4">Phage integrase family protein</fullName>
    </recommendedName>
</protein>
<dbReference type="RefSeq" id="WP_254572918.1">
    <property type="nucleotide sequence ID" value="NZ_CP098502.1"/>
</dbReference>
<name>A0ABY5DW51_9ACTN</name>
<gene>
    <name evidence="2" type="ORF">NBH00_08550</name>
</gene>
<dbReference type="Gene3D" id="1.10.443.10">
    <property type="entry name" value="Intergrase catalytic core"/>
    <property type="match status" value="1"/>
</dbReference>
<sequence>MTSLQAGADTTVIALWLGHADVRSTQTYLHADLTIKERALARVTPTDIAPGR</sequence>
<dbReference type="EMBL" id="CP098502">
    <property type="protein sequence ID" value="UTI66243.1"/>
    <property type="molecule type" value="Genomic_DNA"/>
</dbReference>
<evidence type="ECO:0000313" key="3">
    <source>
        <dbReference type="Proteomes" id="UP001056035"/>
    </source>
</evidence>
<keyword evidence="1" id="KW-0233">DNA recombination</keyword>
<dbReference type="Proteomes" id="UP001056035">
    <property type="component" value="Chromosome"/>
</dbReference>
<evidence type="ECO:0000313" key="2">
    <source>
        <dbReference type="EMBL" id="UTI66243.1"/>
    </source>
</evidence>
<organism evidence="2 3">
    <name type="scientific">Paraconexibacter antarcticus</name>
    <dbReference type="NCBI Taxonomy" id="2949664"/>
    <lineage>
        <taxon>Bacteria</taxon>
        <taxon>Bacillati</taxon>
        <taxon>Actinomycetota</taxon>
        <taxon>Thermoleophilia</taxon>
        <taxon>Solirubrobacterales</taxon>
        <taxon>Paraconexibacteraceae</taxon>
        <taxon>Paraconexibacter</taxon>
    </lineage>
</organism>
<reference evidence="2 3" key="1">
    <citation type="submission" date="2022-06" db="EMBL/GenBank/DDBJ databases">
        <title>Paraconexibacter antarcticus.</title>
        <authorList>
            <person name="Kim C.S."/>
        </authorList>
    </citation>
    <scope>NUCLEOTIDE SEQUENCE [LARGE SCALE GENOMIC DNA]</scope>
    <source>
        <strain evidence="2 3">02-257</strain>
    </source>
</reference>
<proteinExistence type="predicted"/>
<dbReference type="InterPro" id="IPR011010">
    <property type="entry name" value="DNA_brk_join_enz"/>
</dbReference>
<evidence type="ECO:0008006" key="4">
    <source>
        <dbReference type="Google" id="ProtNLM"/>
    </source>
</evidence>